<organism evidence="2 3">
    <name type="scientific">Cladophialophora chaetospira</name>
    <dbReference type="NCBI Taxonomy" id="386627"/>
    <lineage>
        <taxon>Eukaryota</taxon>
        <taxon>Fungi</taxon>
        <taxon>Dikarya</taxon>
        <taxon>Ascomycota</taxon>
        <taxon>Pezizomycotina</taxon>
        <taxon>Eurotiomycetes</taxon>
        <taxon>Chaetothyriomycetidae</taxon>
        <taxon>Chaetothyriales</taxon>
        <taxon>Herpotrichiellaceae</taxon>
        <taxon>Cladophialophora</taxon>
    </lineage>
</organism>
<evidence type="ECO:0000313" key="3">
    <source>
        <dbReference type="Proteomes" id="UP001172673"/>
    </source>
</evidence>
<feature type="region of interest" description="Disordered" evidence="1">
    <location>
        <begin position="1"/>
        <end position="30"/>
    </location>
</feature>
<feature type="compositionally biased region" description="Basic residues" evidence="1">
    <location>
        <begin position="11"/>
        <end position="25"/>
    </location>
</feature>
<dbReference type="EMBL" id="JAPDRK010000015">
    <property type="protein sequence ID" value="KAJ9605837.1"/>
    <property type="molecule type" value="Genomic_DNA"/>
</dbReference>
<gene>
    <name evidence="2" type="ORF">H2200_009686</name>
</gene>
<feature type="region of interest" description="Disordered" evidence="1">
    <location>
        <begin position="50"/>
        <end position="94"/>
    </location>
</feature>
<reference evidence="2" key="1">
    <citation type="submission" date="2022-10" db="EMBL/GenBank/DDBJ databases">
        <title>Culturing micro-colonial fungi from biological soil crusts in the Mojave desert and describing Neophaeococcomyces mojavensis, and introducing the new genera and species Taxawa tesnikishii.</title>
        <authorList>
            <person name="Kurbessoian T."/>
            <person name="Stajich J.E."/>
        </authorList>
    </citation>
    <scope>NUCLEOTIDE SEQUENCE</scope>
    <source>
        <strain evidence="2">TK_41</strain>
    </source>
</reference>
<feature type="compositionally biased region" description="Basic and acidic residues" evidence="1">
    <location>
        <begin position="50"/>
        <end position="59"/>
    </location>
</feature>
<evidence type="ECO:0000313" key="2">
    <source>
        <dbReference type="EMBL" id="KAJ9605837.1"/>
    </source>
</evidence>
<keyword evidence="3" id="KW-1185">Reference proteome</keyword>
<proteinExistence type="predicted"/>
<dbReference type="AlphaFoldDB" id="A0AA38X384"/>
<protein>
    <submittedName>
        <fullName evidence="2">Uncharacterized protein</fullName>
    </submittedName>
</protein>
<feature type="compositionally biased region" description="Polar residues" evidence="1">
    <location>
        <begin position="69"/>
        <end position="89"/>
    </location>
</feature>
<sequence>MSLIKPESNRRPPKSPKSQKVRRRPGVGVNGSNTIIQLWELQRLEIARNDEPSKDKGDSLSRIPDSVPQIVSNSPADSDPSSQTVSGSLPRNVKMLPDSTQSFDIVTVVAKEIEDDIDWKLLDKHERLKSRGRSGKLKNLYDQRTDVDPEGQFVEVVDIPRGQVCCMINDINNGIHTNVVATKYGVSALVLVQTMARFAQLKILEATPPGETPELFD</sequence>
<name>A0AA38X384_9EURO</name>
<comment type="caution">
    <text evidence="2">The sequence shown here is derived from an EMBL/GenBank/DDBJ whole genome shotgun (WGS) entry which is preliminary data.</text>
</comment>
<accession>A0AA38X384</accession>
<dbReference type="Proteomes" id="UP001172673">
    <property type="component" value="Unassembled WGS sequence"/>
</dbReference>
<evidence type="ECO:0000256" key="1">
    <source>
        <dbReference type="SAM" id="MobiDB-lite"/>
    </source>
</evidence>